<sequence>MIQLLDLGFDRDHDLFYFAAPIMGATSFIFAIALTIRVSFFFLTFAEQHSFLEMRTESSLMTVTETILSIKERIKNTGRKE</sequence>
<dbReference type="Proteomes" id="UP001234297">
    <property type="component" value="Chromosome 3"/>
</dbReference>
<gene>
    <name evidence="1" type="ORF">MRB53_012779</name>
</gene>
<reference evidence="1 2" key="1">
    <citation type="journal article" date="2022" name="Hortic Res">
        <title>A haplotype resolved chromosomal level avocado genome allows analysis of novel avocado genes.</title>
        <authorList>
            <person name="Nath O."/>
            <person name="Fletcher S.J."/>
            <person name="Hayward A."/>
            <person name="Shaw L.M."/>
            <person name="Masouleh A.K."/>
            <person name="Furtado A."/>
            <person name="Henry R.J."/>
            <person name="Mitter N."/>
        </authorList>
    </citation>
    <scope>NUCLEOTIDE SEQUENCE [LARGE SCALE GENOMIC DNA]</scope>
    <source>
        <strain evidence="2">cv. Hass</strain>
    </source>
</reference>
<evidence type="ECO:0000313" key="2">
    <source>
        <dbReference type="Proteomes" id="UP001234297"/>
    </source>
</evidence>
<organism evidence="1 2">
    <name type="scientific">Persea americana</name>
    <name type="common">Avocado</name>
    <dbReference type="NCBI Taxonomy" id="3435"/>
    <lineage>
        <taxon>Eukaryota</taxon>
        <taxon>Viridiplantae</taxon>
        <taxon>Streptophyta</taxon>
        <taxon>Embryophyta</taxon>
        <taxon>Tracheophyta</taxon>
        <taxon>Spermatophyta</taxon>
        <taxon>Magnoliopsida</taxon>
        <taxon>Magnoliidae</taxon>
        <taxon>Laurales</taxon>
        <taxon>Lauraceae</taxon>
        <taxon>Persea</taxon>
    </lineage>
</organism>
<accession>A0ACC2LYL0</accession>
<comment type="caution">
    <text evidence="1">The sequence shown here is derived from an EMBL/GenBank/DDBJ whole genome shotgun (WGS) entry which is preliminary data.</text>
</comment>
<proteinExistence type="predicted"/>
<name>A0ACC2LYL0_PERAE</name>
<dbReference type="EMBL" id="CM056811">
    <property type="protein sequence ID" value="KAJ8638512.1"/>
    <property type="molecule type" value="Genomic_DNA"/>
</dbReference>
<protein>
    <submittedName>
        <fullName evidence="1">Uncharacterized protein</fullName>
    </submittedName>
</protein>
<keyword evidence="2" id="KW-1185">Reference proteome</keyword>
<evidence type="ECO:0000313" key="1">
    <source>
        <dbReference type="EMBL" id="KAJ8638512.1"/>
    </source>
</evidence>